<dbReference type="EMBL" id="CP004005">
    <property type="protein sequence ID" value="AGH17167.1"/>
    <property type="molecule type" value="Genomic_DNA"/>
</dbReference>
<evidence type="ECO:0000313" key="2">
    <source>
        <dbReference type="Proteomes" id="UP000011820"/>
    </source>
</evidence>
<dbReference type="InterPro" id="IPR019059">
    <property type="entry name" value="Restrct_endonuc_II_HaeIII"/>
</dbReference>
<sequence>MDYPCNKEYFKTISTVFGKLGDMRAQNIFLKDIKDKDIIFYLHILIAFEKVIDYLL</sequence>
<keyword evidence="2" id="KW-1185">Reference proteome</keyword>
<protein>
    <submittedName>
        <fullName evidence="1">Uncharacterized protein</fullName>
    </submittedName>
</protein>
<evidence type="ECO:0000313" key="1">
    <source>
        <dbReference type="EMBL" id="AGH17167.1"/>
    </source>
</evidence>
<organism evidence="1 2">
    <name type="scientific">Candidatus Liberibacter asiaticus str. gxpsy</name>
    <dbReference type="NCBI Taxonomy" id="1174529"/>
    <lineage>
        <taxon>Bacteria</taxon>
        <taxon>Pseudomonadati</taxon>
        <taxon>Pseudomonadota</taxon>
        <taxon>Alphaproteobacteria</taxon>
        <taxon>Hyphomicrobiales</taxon>
        <taxon>Rhizobiaceae</taxon>
        <taxon>Liberibacter</taxon>
    </lineage>
</organism>
<dbReference type="Proteomes" id="UP000011820">
    <property type="component" value="Chromosome"/>
</dbReference>
<dbReference type="RefSeq" id="WP_015452762.1">
    <property type="nucleotide sequence ID" value="NC_020549.1"/>
</dbReference>
<reference evidence="1 2" key="1">
    <citation type="journal article" date="2013" name="Genome Announc.">
        <title>Complete Genome Sequence of a Chinese Strain of 'Candidatus Liberibacter asiaticus'.</title>
        <authorList>
            <person name="Lin H."/>
            <person name="Han C.S."/>
            <person name="Liu B."/>
            <person name="Lou B."/>
            <person name="Bai X."/>
            <person name="Deng C."/>
            <person name="Civerolo E.L."/>
            <person name="Gupta G."/>
        </authorList>
    </citation>
    <scope>NUCLEOTIDE SEQUENCE [LARGE SCALE GENOMIC DNA]</scope>
    <source>
        <strain evidence="2">gxpsy</strain>
    </source>
</reference>
<name>A0ABM5NEU9_LIBAS</name>
<gene>
    <name evidence="1" type="ORF">WSI_03985</name>
</gene>
<dbReference type="Pfam" id="PF09556">
    <property type="entry name" value="RE_HaeIII"/>
    <property type="match status" value="1"/>
</dbReference>
<dbReference type="GeneID" id="93077166"/>
<proteinExistence type="predicted"/>
<accession>A0ABM5NEU9</accession>